<proteinExistence type="predicted"/>
<reference evidence="2" key="1">
    <citation type="journal article" date="2019" name="Sci. Rep.">
        <title>Draft genome of Tanacetum cinerariifolium, the natural source of mosquito coil.</title>
        <authorList>
            <person name="Yamashiro T."/>
            <person name="Shiraishi A."/>
            <person name="Satake H."/>
            <person name="Nakayama K."/>
        </authorList>
    </citation>
    <scope>NUCLEOTIDE SEQUENCE</scope>
</reference>
<comment type="caution">
    <text evidence="2">The sequence shown here is derived from an EMBL/GenBank/DDBJ whole genome shotgun (WGS) entry which is preliminary data.</text>
</comment>
<evidence type="ECO:0000313" key="2">
    <source>
        <dbReference type="EMBL" id="GFA99064.1"/>
    </source>
</evidence>
<accession>A0A699KPG1</accession>
<feature type="compositionally biased region" description="Basic residues" evidence="1">
    <location>
        <begin position="1"/>
        <end position="13"/>
    </location>
</feature>
<dbReference type="AlphaFoldDB" id="A0A699KPG1"/>
<evidence type="ECO:0000256" key="1">
    <source>
        <dbReference type="SAM" id="MobiDB-lite"/>
    </source>
</evidence>
<feature type="region of interest" description="Disordered" evidence="1">
    <location>
        <begin position="1"/>
        <end position="33"/>
    </location>
</feature>
<gene>
    <name evidence="2" type="ORF">Tci_671036</name>
</gene>
<name>A0A699KPG1_TANCI</name>
<organism evidence="2">
    <name type="scientific">Tanacetum cinerariifolium</name>
    <name type="common">Dalmatian daisy</name>
    <name type="synonym">Chrysanthemum cinerariifolium</name>
    <dbReference type="NCBI Taxonomy" id="118510"/>
    <lineage>
        <taxon>Eukaryota</taxon>
        <taxon>Viridiplantae</taxon>
        <taxon>Streptophyta</taxon>
        <taxon>Embryophyta</taxon>
        <taxon>Tracheophyta</taxon>
        <taxon>Spermatophyta</taxon>
        <taxon>Magnoliopsida</taxon>
        <taxon>eudicotyledons</taxon>
        <taxon>Gunneridae</taxon>
        <taxon>Pentapetalae</taxon>
        <taxon>asterids</taxon>
        <taxon>campanulids</taxon>
        <taxon>Asterales</taxon>
        <taxon>Asteraceae</taxon>
        <taxon>Asteroideae</taxon>
        <taxon>Anthemideae</taxon>
        <taxon>Anthemidinae</taxon>
        <taxon>Tanacetum</taxon>
    </lineage>
</organism>
<dbReference type="EMBL" id="BKCJ010528725">
    <property type="protein sequence ID" value="GFA99064.1"/>
    <property type="molecule type" value="Genomic_DNA"/>
</dbReference>
<sequence>MSRRSSRRPKKVPNRFDDMIHGLNSKNKSSVDKDTNEIVQSNEADVITDTGIGGNYFEEEVIDGDECNSNGFKNLIDNNEKCSISQPIIVNSVNIKNNVVDIENNVDFVNKASNVREANYDGSNDFQQQRYKQLGYVRVLVEIKAAKGFLDIIESIYVDGQCKNKRSRWVKVDMHGNQVFVAIARFKSSNAPMEKEKQAVKDRQKVNGTVNEELLRSEKVWNVERANVNEISKSVPTYSETMDWSYDMINYFKYAWEAMERRNNKDSEEKDVYENTESLLQNVIADEVIRKGCELGNNCQ</sequence>
<protein>
    <submittedName>
        <fullName evidence="2">Uncharacterized protein</fullName>
    </submittedName>
</protein>